<dbReference type="Pfam" id="PF08867">
    <property type="entry name" value="FRG"/>
    <property type="match status" value="1"/>
</dbReference>
<organism evidence="2">
    <name type="scientific">Pseudomonas sp. WC2401</name>
    <dbReference type="NCBI Taxonomy" id="3234143"/>
    <lineage>
        <taxon>Bacteria</taxon>
        <taxon>Pseudomonadati</taxon>
        <taxon>Pseudomonadota</taxon>
        <taxon>Gammaproteobacteria</taxon>
        <taxon>Pseudomonadales</taxon>
        <taxon>Pseudomonadaceae</taxon>
        <taxon>Pseudomonas</taxon>
    </lineage>
</organism>
<dbReference type="EMBL" id="CP165623">
    <property type="protein sequence ID" value="XDV05574.1"/>
    <property type="molecule type" value="Genomic_DNA"/>
</dbReference>
<dbReference type="InterPro" id="IPR014966">
    <property type="entry name" value="FRG-dom"/>
</dbReference>
<name>A0AB39WUN5_9PSED</name>
<dbReference type="SMART" id="SM00901">
    <property type="entry name" value="FRG"/>
    <property type="match status" value="1"/>
</dbReference>
<proteinExistence type="predicted"/>
<accession>A0AB39WUN5</accession>
<sequence length="302" mass="34159">MSLGNYDVKHFDSAKELIQYLSPIESRWECQDFVFRGQGDSQYQLVPSACRRHPGSFFSENPTAIFGDKSDNQVLYEQTVLKRFLDGCDNSGLVVPGYSDEVKRLLRGDISERFLPAVTWPRDQYHELLAAAQHHGVPTRLLDWSRRSYVAAYFAATTADYTKSDSQIAIWALNLKRQKKWKTIKIIDPPGGVSRNLAAQSGIFTMQYNSDLMCDDYLASPLEESLELYQHGEQIVNLLKMTLSVCEVPKLVKYCSKLGVSGTTLFPGYEGVARDVVGWAKEHIGIKGFYELDELDADDFRG</sequence>
<dbReference type="RefSeq" id="WP_369782102.1">
    <property type="nucleotide sequence ID" value="NZ_CP165623.1"/>
</dbReference>
<reference evidence="2" key="1">
    <citation type="submission" date="2024-07" db="EMBL/GenBank/DDBJ databases">
        <authorList>
            <person name="Biller S.J."/>
        </authorList>
    </citation>
    <scope>NUCLEOTIDE SEQUENCE</scope>
    <source>
        <strain evidence="2">WC2401</strain>
    </source>
</reference>
<protein>
    <submittedName>
        <fullName evidence="2">FRG domain-containing protein</fullName>
    </submittedName>
</protein>
<dbReference type="AlphaFoldDB" id="A0AB39WUN5"/>
<feature type="domain" description="FRG" evidence="1">
    <location>
        <begin position="29"/>
        <end position="169"/>
    </location>
</feature>
<gene>
    <name evidence="2" type="ORF">AB3G35_21340</name>
</gene>
<evidence type="ECO:0000313" key="2">
    <source>
        <dbReference type="EMBL" id="XDV05574.1"/>
    </source>
</evidence>
<evidence type="ECO:0000259" key="1">
    <source>
        <dbReference type="SMART" id="SM00901"/>
    </source>
</evidence>